<reference evidence="2" key="1">
    <citation type="submission" date="2022-07" db="EMBL/GenBank/DDBJ databases">
        <title>Phylogenomic reconstructions and comparative analyses of Kickxellomycotina fungi.</title>
        <authorList>
            <person name="Reynolds N.K."/>
            <person name="Stajich J.E."/>
            <person name="Barry K."/>
            <person name="Grigoriev I.V."/>
            <person name="Crous P."/>
            <person name="Smith M.E."/>
        </authorList>
    </citation>
    <scope>NUCLEOTIDE SEQUENCE</scope>
    <source>
        <strain evidence="2">NRRL 1566</strain>
    </source>
</reference>
<dbReference type="GO" id="GO:0004046">
    <property type="term" value="F:aminoacylase activity"/>
    <property type="evidence" value="ECO:0007669"/>
    <property type="project" value="UniProtKB-EC"/>
</dbReference>
<gene>
    <name evidence="2" type="primary">ACY1</name>
    <name evidence="2" type="ORF">IWW36_005378</name>
</gene>
<evidence type="ECO:0000313" key="3">
    <source>
        <dbReference type="Proteomes" id="UP001139887"/>
    </source>
</evidence>
<comment type="similarity">
    <text evidence="1">Belongs to the peptidase M20A family.</text>
</comment>
<name>A0A9W8I3T9_9FUNG</name>
<dbReference type="SUPFAM" id="SSF53187">
    <property type="entry name" value="Zn-dependent exopeptidases"/>
    <property type="match status" value="1"/>
</dbReference>
<sequence length="126" mass="14370">MTEQTLPPPVARFIEYLQIKTVQPQPDYAACQRFLERQAHELGLEFQSHEYVAGKPVVVLTWRGTEPQLPSIILNSHTDVVPVSEEFWTHPPFEACRVPTADKRDFKIIARGSQDMKIVGHGYLEA</sequence>
<dbReference type="PANTHER" id="PTHR45892:SF1">
    <property type="entry name" value="AMINOACYLASE-1"/>
    <property type="match status" value="1"/>
</dbReference>
<evidence type="ECO:0000313" key="2">
    <source>
        <dbReference type="EMBL" id="KAJ2843920.1"/>
    </source>
</evidence>
<dbReference type="PANTHER" id="PTHR45892">
    <property type="entry name" value="AMINOACYLASE-1"/>
    <property type="match status" value="1"/>
</dbReference>
<dbReference type="AlphaFoldDB" id="A0A9W8I3T9"/>
<dbReference type="InterPro" id="IPR002933">
    <property type="entry name" value="Peptidase_M20"/>
</dbReference>
<dbReference type="InterPro" id="IPR052083">
    <property type="entry name" value="Aminoacylase-1_M20A"/>
</dbReference>
<comment type="caution">
    <text evidence="2">The sequence shown here is derived from an EMBL/GenBank/DDBJ whole genome shotgun (WGS) entry which is preliminary data.</text>
</comment>
<keyword evidence="3" id="KW-1185">Reference proteome</keyword>
<accession>A0A9W8I3T9</accession>
<dbReference type="EC" id="3.5.1.14" evidence="2"/>
<feature type="non-terminal residue" evidence="2">
    <location>
        <position position="126"/>
    </location>
</feature>
<dbReference type="EMBL" id="JANBUW010001249">
    <property type="protein sequence ID" value="KAJ2843920.1"/>
    <property type="molecule type" value="Genomic_DNA"/>
</dbReference>
<dbReference type="Proteomes" id="UP001139887">
    <property type="component" value="Unassembled WGS sequence"/>
</dbReference>
<dbReference type="Pfam" id="PF01546">
    <property type="entry name" value="Peptidase_M20"/>
    <property type="match status" value="1"/>
</dbReference>
<proteinExistence type="inferred from homology"/>
<evidence type="ECO:0000256" key="1">
    <source>
        <dbReference type="ARBA" id="ARBA00006247"/>
    </source>
</evidence>
<organism evidence="2 3">
    <name type="scientific">Coemansia brasiliensis</name>
    <dbReference type="NCBI Taxonomy" id="2650707"/>
    <lineage>
        <taxon>Eukaryota</taxon>
        <taxon>Fungi</taxon>
        <taxon>Fungi incertae sedis</taxon>
        <taxon>Zoopagomycota</taxon>
        <taxon>Kickxellomycotina</taxon>
        <taxon>Kickxellomycetes</taxon>
        <taxon>Kickxellales</taxon>
        <taxon>Kickxellaceae</taxon>
        <taxon>Coemansia</taxon>
    </lineage>
</organism>
<dbReference type="Gene3D" id="3.40.630.10">
    <property type="entry name" value="Zn peptidases"/>
    <property type="match status" value="1"/>
</dbReference>
<protein>
    <submittedName>
        <fullName evidence="2">Adenylate cyclase</fullName>
        <ecNumber evidence="2">3.5.1.14</ecNumber>
    </submittedName>
</protein>
<dbReference type="OrthoDB" id="3064516at2759"/>
<keyword evidence="2" id="KW-0378">Hydrolase</keyword>